<dbReference type="AlphaFoldDB" id="A0ABD2W9T9"/>
<evidence type="ECO:0000313" key="1">
    <source>
        <dbReference type="EMBL" id="KAL3389415.1"/>
    </source>
</evidence>
<protein>
    <submittedName>
        <fullName evidence="1">Uncharacterized protein</fullName>
    </submittedName>
</protein>
<comment type="caution">
    <text evidence="1">The sequence shown here is derived from an EMBL/GenBank/DDBJ whole genome shotgun (WGS) entry which is preliminary data.</text>
</comment>
<organism evidence="1 2">
    <name type="scientific">Trichogramma kaykai</name>
    <dbReference type="NCBI Taxonomy" id="54128"/>
    <lineage>
        <taxon>Eukaryota</taxon>
        <taxon>Metazoa</taxon>
        <taxon>Ecdysozoa</taxon>
        <taxon>Arthropoda</taxon>
        <taxon>Hexapoda</taxon>
        <taxon>Insecta</taxon>
        <taxon>Pterygota</taxon>
        <taxon>Neoptera</taxon>
        <taxon>Endopterygota</taxon>
        <taxon>Hymenoptera</taxon>
        <taxon>Apocrita</taxon>
        <taxon>Proctotrupomorpha</taxon>
        <taxon>Chalcidoidea</taxon>
        <taxon>Trichogrammatidae</taxon>
        <taxon>Trichogramma</taxon>
    </lineage>
</organism>
<sequence>MDSPIQAALTAQAVKEQFANFCSACIQYAYIYTWLPTTYTYIYLHIRTRREGNAAKLYVFITCSSIYTPMCKRIWP</sequence>
<keyword evidence="2" id="KW-1185">Reference proteome</keyword>
<name>A0ABD2W9T9_9HYME</name>
<accession>A0ABD2W9T9</accession>
<evidence type="ECO:0000313" key="2">
    <source>
        <dbReference type="Proteomes" id="UP001627154"/>
    </source>
</evidence>
<gene>
    <name evidence="1" type="ORF">TKK_015640</name>
</gene>
<reference evidence="1 2" key="1">
    <citation type="journal article" date="2024" name="bioRxiv">
        <title>A reference genome for Trichogramma kaykai: A tiny desert-dwelling parasitoid wasp with competing sex-ratio distorters.</title>
        <authorList>
            <person name="Culotta J."/>
            <person name="Lindsey A.R."/>
        </authorList>
    </citation>
    <scope>NUCLEOTIDE SEQUENCE [LARGE SCALE GENOMIC DNA]</scope>
    <source>
        <strain evidence="1 2">KSX58</strain>
    </source>
</reference>
<dbReference type="EMBL" id="JBJJXI010000123">
    <property type="protein sequence ID" value="KAL3389415.1"/>
    <property type="molecule type" value="Genomic_DNA"/>
</dbReference>
<proteinExistence type="predicted"/>
<dbReference type="Proteomes" id="UP001627154">
    <property type="component" value="Unassembled WGS sequence"/>
</dbReference>